<sequence length="129" mass="15184">MIAKPIIDIMFGVEHLKASSGAIDVLQRSGYCYYPYKPDQMHWFCKPSPDFRTHHLHLIPYGSPLWKERIRFLDILRSNPQVVEDYELLKRTLAAEMASDREAYTRNKWSFIKKVLDDSALRQQTPLTK</sequence>
<evidence type="ECO:0008006" key="3">
    <source>
        <dbReference type="Google" id="ProtNLM"/>
    </source>
</evidence>
<dbReference type="Proteomes" id="UP001501337">
    <property type="component" value="Unassembled WGS sequence"/>
</dbReference>
<name>A0ABP7PZB8_9GAMM</name>
<evidence type="ECO:0000313" key="2">
    <source>
        <dbReference type="Proteomes" id="UP001501337"/>
    </source>
</evidence>
<organism evidence="1 2">
    <name type="scientific">Allohahella marinimesophila</name>
    <dbReference type="NCBI Taxonomy" id="1054972"/>
    <lineage>
        <taxon>Bacteria</taxon>
        <taxon>Pseudomonadati</taxon>
        <taxon>Pseudomonadota</taxon>
        <taxon>Gammaproteobacteria</taxon>
        <taxon>Oceanospirillales</taxon>
        <taxon>Hahellaceae</taxon>
        <taxon>Allohahella</taxon>
    </lineage>
</organism>
<evidence type="ECO:0000313" key="1">
    <source>
        <dbReference type="EMBL" id="GAA3973926.1"/>
    </source>
</evidence>
<dbReference type="Pfam" id="PF04229">
    <property type="entry name" value="GrpB"/>
    <property type="match status" value="1"/>
</dbReference>
<dbReference type="InterPro" id="IPR007344">
    <property type="entry name" value="GrpB/CoaE"/>
</dbReference>
<dbReference type="EMBL" id="BAABBO010000018">
    <property type="protein sequence ID" value="GAA3973926.1"/>
    <property type="molecule type" value="Genomic_DNA"/>
</dbReference>
<reference evidence="2" key="1">
    <citation type="journal article" date="2019" name="Int. J. Syst. Evol. Microbiol.">
        <title>The Global Catalogue of Microorganisms (GCM) 10K type strain sequencing project: providing services to taxonomists for standard genome sequencing and annotation.</title>
        <authorList>
            <consortium name="The Broad Institute Genomics Platform"/>
            <consortium name="The Broad Institute Genome Sequencing Center for Infectious Disease"/>
            <person name="Wu L."/>
            <person name="Ma J."/>
        </authorList>
    </citation>
    <scope>NUCLEOTIDE SEQUENCE [LARGE SCALE GENOMIC DNA]</scope>
    <source>
        <strain evidence="2">JCM 17555</strain>
    </source>
</reference>
<protein>
    <recommendedName>
        <fullName evidence="3">GrpB protein</fullName>
    </recommendedName>
</protein>
<dbReference type="SUPFAM" id="SSF81301">
    <property type="entry name" value="Nucleotidyltransferase"/>
    <property type="match status" value="1"/>
</dbReference>
<dbReference type="InterPro" id="IPR043519">
    <property type="entry name" value="NT_sf"/>
</dbReference>
<comment type="caution">
    <text evidence="1">The sequence shown here is derived from an EMBL/GenBank/DDBJ whole genome shotgun (WGS) entry which is preliminary data.</text>
</comment>
<gene>
    <name evidence="1" type="ORF">GCM10022278_33760</name>
</gene>
<dbReference type="Gene3D" id="3.30.460.10">
    <property type="entry name" value="Beta Polymerase, domain 2"/>
    <property type="match status" value="1"/>
</dbReference>
<proteinExistence type="predicted"/>
<dbReference type="PANTHER" id="PTHR34822">
    <property type="entry name" value="GRPB DOMAIN PROTEIN (AFU_ORTHOLOGUE AFUA_1G01530)"/>
    <property type="match status" value="1"/>
</dbReference>
<accession>A0ABP7PZB8</accession>
<keyword evidence="2" id="KW-1185">Reference proteome</keyword>
<dbReference type="PANTHER" id="PTHR34822:SF1">
    <property type="entry name" value="GRPB FAMILY PROTEIN"/>
    <property type="match status" value="1"/>
</dbReference>